<dbReference type="Proteomes" id="UP000289794">
    <property type="component" value="Chromosome"/>
</dbReference>
<accession>A0A4P6M003</accession>
<dbReference type="AlphaFoldDB" id="A0A4P6M003"/>
<reference evidence="1 2" key="1">
    <citation type="submission" date="2019-01" db="EMBL/GenBank/DDBJ databases">
        <title>PMF-metabolizing Aryl O-demethylase.</title>
        <authorList>
            <person name="Kim M."/>
        </authorList>
    </citation>
    <scope>NUCLEOTIDE SEQUENCE [LARGE SCALE GENOMIC DNA]</scope>
    <source>
        <strain evidence="1 2">PMF1</strain>
    </source>
</reference>
<protein>
    <submittedName>
        <fullName evidence="1">Uncharacterized protein</fullName>
    </submittedName>
</protein>
<proteinExistence type="predicted"/>
<organism evidence="1 2">
    <name type="scientific">Blautia producta</name>
    <dbReference type="NCBI Taxonomy" id="33035"/>
    <lineage>
        <taxon>Bacteria</taxon>
        <taxon>Bacillati</taxon>
        <taxon>Bacillota</taxon>
        <taxon>Clostridia</taxon>
        <taxon>Lachnospirales</taxon>
        <taxon>Lachnospiraceae</taxon>
        <taxon>Blautia</taxon>
    </lineage>
</organism>
<evidence type="ECO:0000313" key="1">
    <source>
        <dbReference type="EMBL" id="QBE97385.1"/>
    </source>
</evidence>
<evidence type="ECO:0000313" key="2">
    <source>
        <dbReference type="Proteomes" id="UP000289794"/>
    </source>
</evidence>
<dbReference type="KEGG" id="bpro:PMF13cell1_02941"/>
<name>A0A4P6M003_9FIRM</name>
<gene>
    <name evidence="1" type="ORF">PMF13cell1_02941</name>
</gene>
<sequence>MMAKIVLRNLVKEERLRHHLFQNSFSEQAHVSLRTILESTSLSM</sequence>
<dbReference type="EMBL" id="CP035945">
    <property type="protein sequence ID" value="QBE97385.1"/>
    <property type="molecule type" value="Genomic_DNA"/>
</dbReference>